<evidence type="ECO:0000313" key="2">
    <source>
        <dbReference type="EMBL" id="KAG5187636.1"/>
    </source>
</evidence>
<organism evidence="2 3">
    <name type="scientific">Tribonema minus</name>
    <dbReference type="NCBI Taxonomy" id="303371"/>
    <lineage>
        <taxon>Eukaryota</taxon>
        <taxon>Sar</taxon>
        <taxon>Stramenopiles</taxon>
        <taxon>Ochrophyta</taxon>
        <taxon>PX clade</taxon>
        <taxon>Xanthophyceae</taxon>
        <taxon>Tribonematales</taxon>
        <taxon>Tribonemataceae</taxon>
        <taxon>Tribonema</taxon>
    </lineage>
</organism>
<sequence>MLRAHDMPASVRPRKDDVQSWRNFGMFSNVSKYLRPPMTTSRTDAVEAALPCLSSTRGAVELDGAGAREQPRWTAATAAAHKPDAVAKELRDFNQVYGPFVSEHPYPTDVPDYRLVPPASVTSGCMVSTWEPRDELDCCASFTDDDEVLCTAYERVVWTVAGVHPDSGRVTLVCGGGAGPNGEVGEVVLYYSSSYADKKAMPSIAQVTGHAQPVSHTFSKARLRDIRDGYGGVLVRPIINGKRQPAVMLAWHKLQPLGRSVSSFCTLPPDRALTDSYVMAPTDVEEWARPLVYSSPSLLDCAYTCNTSSPLRAWLSSDGYRVSSHRPKNGLQGLQMQPSVLQRSSYAGYAPAVAGGETRSQCSGVGDGAAGKSLRVPMCSAVQVCSGPGDSSAHGRLRADGDHARAITGSALLTAVARQGSSANRGTTPTTRHCDIASTVIGGDADSGAQASTLNIGGGGAQLHVDGGGRVGDARRTSAPTTTAPAAAETRVLARTQAPACVPATVQAGAAAAQADAMEAVAEHGVGRMESAGGEISSGTLSAAERLPATARSAATGDGLLIAVSASTSVSGSDAAELQSLNHVAIGEGIILAGLPVPQVADGSSRGRWEDRTPVGSGACAACERGSDARNPQAISNVGVSAPLLVKGVDGSAQGSGTSYSPTTLCEPALGAPQQYMPQAEVMSTAAQAGVTAAQAGASGAVAKRESQGKYTAFAEVAHQSAVRQGKDTAFEEVAHQSAVQQGKDTKSAVVAHQSGTLSPALGPLSLPAETSASTAGTGSAHGILSAGALALLSATRTSDAGTGLQSRSHAAVEGDSTLGIVVPARLEFDVGSSARGSVTLTACRHGSTSPSSARAGVCNSGAPGQVQRTGVLVSCSLRLNIAMATAGLNGCAPDAAVLPEDRGSSAQCSAGVAGAACEISSMSRSLLQGVDGSVLQQLSESLITSSAGSARRSTPPAEGHGSIFTCSEHYTGSTDPPGGHGQRTMQNISEPRVHCSSAHSPMQFSDAVGGHGSNALSMAPRTAGEHGCCPWNSALETSSGGNSSDSTSTDGSADGSACVSMQLTAGYHSSGQDIQSAPFVSLVEGGGSCEQCSVLRTDKFGGSGVEGCVRVVGVGATLTDEALGHEATVPTAAQPMAGDSNTDNVTQSACRGNGGTTHTPAPLCGGGQVGVQPCSATVTGAACERGDTACSCMALPATGCSTSVSAPPAGSCGRGAQCSARVAGAGAAYRHSSITRSSVPQCLGFDGSSLPTAPLLDRLDGTTQQSTPLLDTHGSNTQGLVHLTGCAGGPLWSGQSSMRSCETDGSGAQGFAQCSNIADGLGSSALGTTSPIVCEHEGHAQSPELLTGSCSTASGPGSLSLGNGVDDSAQSLLQCANVIGGRRDATHSTAALSGGQQHDTQVLAVAVGAAGELGVHRRKVRPFTGTDESSTVPTQGLVQTAGIADGDRMACSSEQLPGHICNARSSAATIGANIQSSVPRTEGISSSAHGFAQYADAGGGNSDGVAGLALPPAGDTGTGSSTQLAGNGGGRDAISPSRSPTVPSAGSSITDSTPQPAVTCHDTAHGSAPLCDGHGCVIQVCTCAAVDGVAERCDCHTQTLSSEPPMESAGSNAQGLAKSAGASGNHGDGTCGSGPLSTQSFAQSAVDGGDGGVGSHSSVPLSVSFDGGTHDSGAISTAHGFALTSGVTGAGQCSSFHSAQSLVSQAGTASNGTANAKTLSLVGGHAGNLQGSHAAQAITGHDGTLQPMGMGSGPTKGVEQSRMGGCSTLLLEASSNVVQDLHTGALLEQQAISSHPPSRPGCCVGTLSSSLSSVGGGDIGNDDTAASAGTGNGDLLLQQRVRTALQYQRPHLSNEATGTIYAIGHNTGHLLRQQQRLVAAGHSGGDTAAWVSDSGGTARAALDISQTAQLGLRTGKLLPHQAHKALQQQRPAHPNQQQASAMQQLRSAPVQRLSPAQHQHQRQLLLAAPQQQQCSVLTGGVCFRQALCLKVQWAGSPTPTHMVAGPRTEEAALVPANGIDDASVPFDPGIGSKVYATVRAAMGVSSKPPATRISDSLSRDAGLNGGVQLPSLPLTVQRCTECTPVTLLSSTSSNTGTGVASCHSSERSASFGEVGSNCGILAPLTAAPNSHDPIAAVSNMVIATASPGLVYSSAGGTAVSISTSNEQRSIAVSPSAVECNMEAVQLVAVMSTAGACRLAEVVRRKAMMLVQQGTARAGITASTRCTALVPAQHSPMTGRTAMTTRSIDPGEEAACNNGSYTGHTSGEDETHTVGSCVAIFDCHSGGKAYSCAVLRGDEVRTHDVVASRGGEKDVRQMEHTAVMRQKAHGDVVARGFEDKEPNATGKVGGSSGVQAVPRRAMMRTPAYASRARARATVATEEVVVSSNRTHVRRWRLTADLVGCSHRIGAACSRQNLAECPRRRLLSADTKIVVRQADLLLAAIVAHLKGGVMLLSSLRSSGRCMRPSVMAIMC</sequence>
<dbReference type="OrthoDB" id="5544992at2759"/>
<dbReference type="Proteomes" id="UP000664859">
    <property type="component" value="Unassembled WGS sequence"/>
</dbReference>
<reference evidence="2" key="1">
    <citation type="submission" date="2021-02" db="EMBL/GenBank/DDBJ databases">
        <title>First Annotated Genome of the Yellow-green Alga Tribonema minus.</title>
        <authorList>
            <person name="Mahan K.M."/>
        </authorList>
    </citation>
    <scope>NUCLEOTIDE SEQUENCE</scope>
    <source>
        <strain evidence="2">UTEX B ZZ1240</strain>
    </source>
</reference>
<dbReference type="EMBL" id="JAFCMP010000087">
    <property type="protein sequence ID" value="KAG5187636.1"/>
    <property type="molecule type" value="Genomic_DNA"/>
</dbReference>
<feature type="region of interest" description="Disordered" evidence="1">
    <location>
        <begin position="1602"/>
        <end position="1656"/>
    </location>
</feature>
<feature type="region of interest" description="Disordered" evidence="1">
    <location>
        <begin position="1923"/>
        <end position="1949"/>
    </location>
</feature>
<feature type="compositionally biased region" description="Low complexity" evidence="1">
    <location>
        <begin position="1928"/>
        <end position="1940"/>
    </location>
</feature>
<proteinExistence type="predicted"/>
<evidence type="ECO:0000256" key="1">
    <source>
        <dbReference type="SAM" id="MobiDB-lite"/>
    </source>
</evidence>
<feature type="compositionally biased region" description="Polar residues" evidence="1">
    <location>
        <begin position="1537"/>
        <end position="1555"/>
    </location>
</feature>
<protein>
    <submittedName>
        <fullName evidence="2">Uncharacterized protein</fullName>
    </submittedName>
</protein>
<feature type="compositionally biased region" description="Polar residues" evidence="1">
    <location>
        <begin position="965"/>
        <end position="975"/>
    </location>
</feature>
<feature type="region of interest" description="Disordered" evidence="1">
    <location>
        <begin position="2236"/>
        <end position="2269"/>
    </location>
</feature>
<feature type="compositionally biased region" description="Polar residues" evidence="1">
    <location>
        <begin position="2236"/>
        <end position="2247"/>
    </location>
</feature>
<name>A0A835Z6I6_9STRA</name>
<feature type="compositionally biased region" description="Low complexity" evidence="1">
    <location>
        <begin position="759"/>
        <end position="769"/>
    </location>
</feature>
<feature type="compositionally biased region" description="Low complexity" evidence="1">
    <location>
        <begin position="1038"/>
        <end position="1056"/>
    </location>
</feature>
<accession>A0A835Z6I6</accession>
<evidence type="ECO:0000313" key="3">
    <source>
        <dbReference type="Proteomes" id="UP000664859"/>
    </source>
</evidence>
<keyword evidence="3" id="KW-1185">Reference proteome</keyword>
<gene>
    <name evidence="2" type="ORF">JKP88DRAFT_254003</name>
</gene>
<feature type="region of interest" description="Disordered" evidence="1">
    <location>
        <begin position="759"/>
        <end position="779"/>
    </location>
</feature>
<feature type="region of interest" description="Disordered" evidence="1">
    <location>
        <begin position="1504"/>
        <end position="1555"/>
    </location>
</feature>
<comment type="caution">
    <text evidence="2">The sequence shown here is derived from an EMBL/GenBank/DDBJ whole genome shotgun (WGS) entry which is preliminary data.</text>
</comment>
<feature type="region of interest" description="Disordered" evidence="1">
    <location>
        <begin position="946"/>
        <end position="1056"/>
    </location>
</feature>